<dbReference type="InterPro" id="IPR002156">
    <property type="entry name" value="RNaseH_domain"/>
</dbReference>
<evidence type="ECO:0000313" key="3">
    <source>
        <dbReference type="Proteomes" id="UP000634136"/>
    </source>
</evidence>
<feature type="domain" description="RNase H type-1" evidence="1">
    <location>
        <begin position="118"/>
        <end position="174"/>
    </location>
</feature>
<dbReference type="GO" id="GO:0003676">
    <property type="term" value="F:nucleic acid binding"/>
    <property type="evidence" value="ECO:0007669"/>
    <property type="project" value="InterPro"/>
</dbReference>
<dbReference type="InterPro" id="IPR036397">
    <property type="entry name" value="RNaseH_sf"/>
</dbReference>
<dbReference type="PANTHER" id="PTHR47723">
    <property type="entry name" value="OS05G0353850 PROTEIN"/>
    <property type="match status" value="1"/>
</dbReference>
<comment type="caution">
    <text evidence="2">The sequence shown here is derived from an EMBL/GenBank/DDBJ whole genome shotgun (WGS) entry which is preliminary data.</text>
</comment>
<dbReference type="EMBL" id="JAAIUW010000013">
    <property type="protein sequence ID" value="KAF7804181.1"/>
    <property type="molecule type" value="Genomic_DNA"/>
</dbReference>
<protein>
    <submittedName>
        <fullName evidence="2">Ribonuclease H</fullName>
    </submittedName>
</protein>
<dbReference type="InterPro" id="IPR044730">
    <property type="entry name" value="RNase_H-like_dom_plant"/>
</dbReference>
<dbReference type="PANTHER" id="PTHR47723:SF19">
    <property type="entry name" value="POLYNUCLEOTIDYL TRANSFERASE, RIBONUCLEASE H-LIKE SUPERFAMILY PROTEIN"/>
    <property type="match status" value="1"/>
</dbReference>
<evidence type="ECO:0000313" key="2">
    <source>
        <dbReference type="EMBL" id="KAF7804181.1"/>
    </source>
</evidence>
<dbReference type="InterPro" id="IPR012337">
    <property type="entry name" value="RNaseH-like_sf"/>
</dbReference>
<dbReference type="OrthoDB" id="1391789at2759"/>
<name>A0A834SIE4_9FABA</name>
<dbReference type="SUPFAM" id="SSF53098">
    <property type="entry name" value="Ribonuclease H-like"/>
    <property type="match status" value="1"/>
</dbReference>
<organism evidence="2 3">
    <name type="scientific">Senna tora</name>
    <dbReference type="NCBI Taxonomy" id="362788"/>
    <lineage>
        <taxon>Eukaryota</taxon>
        <taxon>Viridiplantae</taxon>
        <taxon>Streptophyta</taxon>
        <taxon>Embryophyta</taxon>
        <taxon>Tracheophyta</taxon>
        <taxon>Spermatophyta</taxon>
        <taxon>Magnoliopsida</taxon>
        <taxon>eudicotyledons</taxon>
        <taxon>Gunneridae</taxon>
        <taxon>Pentapetalae</taxon>
        <taxon>rosids</taxon>
        <taxon>fabids</taxon>
        <taxon>Fabales</taxon>
        <taxon>Fabaceae</taxon>
        <taxon>Caesalpinioideae</taxon>
        <taxon>Cassia clade</taxon>
        <taxon>Senna</taxon>
    </lineage>
</organism>
<accession>A0A834SIE4</accession>
<dbReference type="Proteomes" id="UP000634136">
    <property type="component" value="Unassembled WGS sequence"/>
</dbReference>
<sequence>MRTLQISIIPWQIEYYLNKLIKIHTWNVSVLEKENTLDYENMFGHSEVSENNEASFCSPQQTPQSTHDQVGFDHPCDISHLLHQLDPQIGQIQNHVVPCYMKANTLWLKPKLGWVKVNTDGAVCRNGNIAGCGGLIRDHQGNWLKGFIKNVGISSPEGAEAWGILCVLNLAWELWKKRASIGSISSSQKSMKLSPMEVIAFREAVNIKLVGVDFSVSEIQTYRHVSNGFVSTTSGKAYTLGAETLSDIGDPFKEDVIDDAERKMTFLFCDCGN</sequence>
<keyword evidence="3" id="KW-1185">Reference proteome</keyword>
<dbReference type="CDD" id="cd06222">
    <property type="entry name" value="RNase_H_like"/>
    <property type="match status" value="1"/>
</dbReference>
<dbReference type="GO" id="GO:0004523">
    <property type="term" value="F:RNA-DNA hybrid ribonuclease activity"/>
    <property type="evidence" value="ECO:0007669"/>
    <property type="project" value="InterPro"/>
</dbReference>
<reference evidence="2" key="1">
    <citation type="submission" date="2020-09" db="EMBL/GenBank/DDBJ databases">
        <title>Genome-Enabled Discovery of Anthraquinone Biosynthesis in Senna tora.</title>
        <authorList>
            <person name="Kang S.-H."/>
            <person name="Pandey R.P."/>
            <person name="Lee C.-M."/>
            <person name="Sim J.-S."/>
            <person name="Jeong J.-T."/>
            <person name="Choi B.-S."/>
            <person name="Jung M."/>
            <person name="Ginzburg D."/>
            <person name="Zhao K."/>
            <person name="Won S.Y."/>
            <person name="Oh T.-J."/>
            <person name="Yu Y."/>
            <person name="Kim N.-H."/>
            <person name="Lee O.R."/>
            <person name="Lee T.-H."/>
            <person name="Bashyal P."/>
            <person name="Kim T.-S."/>
            <person name="Lee W.-H."/>
            <person name="Kawkins C."/>
            <person name="Kim C.-K."/>
            <person name="Kim J.S."/>
            <person name="Ahn B.O."/>
            <person name="Rhee S.Y."/>
            <person name="Sohng J.K."/>
        </authorList>
    </citation>
    <scope>NUCLEOTIDE SEQUENCE</scope>
    <source>
        <tissue evidence="2">Leaf</tissue>
    </source>
</reference>
<gene>
    <name evidence="2" type="ORF">G2W53_043292</name>
</gene>
<dbReference type="InterPro" id="IPR053151">
    <property type="entry name" value="RNase_H-like"/>
</dbReference>
<dbReference type="Gene3D" id="3.30.420.10">
    <property type="entry name" value="Ribonuclease H-like superfamily/Ribonuclease H"/>
    <property type="match status" value="1"/>
</dbReference>
<dbReference type="Pfam" id="PF13456">
    <property type="entry name" value="RVT_3"/>
    <property type="match status" value="1"/>
</dbReference>
<evidence type="ECO:0000259" key="1">
    <source>
        <dbReference type="Pfam" id="PF13456"/>
    </source>
</evidence>
<proteinExistence type="predicted"/>
<dbReference type="AlphaFoldDB" id="A0A834SIE4"/>